<organism evidence="3 4">
    <name type="scientific">Micractinium conductrix</name>
    <dbReference type="NCBI Taxonomy" id="554055"/>
    <lineage>
        <taxon>Eukaryota</taxon>
        <taxon>Viridiplantae</taxon>
        <taxon>Chlorophyta</taxon>
        <taxon>core chlorophytes</taxon>
        <taxon>Trebouxiophyceae</taxon>
        <taxon>Chlorellales</taxon>
        <taxon>Chlorellaceae</taxon>
        <taxon>Chlorella clade</taxon>
        <taxon>Micractinium</taxon>
    </lineage>
</organism>
<dbReference type="EMBL" id="LHPF02000009">
    <property type="protein sequence ID" value="PSC72899.1"/>
    <property type="molecule type" value="Genomic_DNA"/>
</dbReference>
<proteinExistence type="predicted"/>
<gene>
    <name evidence="3" type="ORF">C2E20_3898</name>
</gene>
<reference evidence="3 4" key="1">
    <citation type="journal article" date="2018" name="Plant J.">
        <title>Genome sequences of Chlorella sorokiniana UTEX 1602 and Micractinium conductrix SAG 241.80: implications to maltose excretion by a green alga.</title>
        <authorList>
            <person name="Arriola M.B."/>
            <person name="Velmurugan N."/>
            <person name="Zhang Y."/>
            <person name="Plunkett M.H."/>
            <person name="Hondzo H."/>
            <person name="Barney B.M."/>
        </authorList>
    </citation>
    <scope>NUCLEOTIDE SEQUENCE [LARGE SCALE GENOMIC DNA]</scope>
    <source>
        <strain evidence="3 4">SAG 241.80</strain>
    </source>
</reference>
<comment type="caution">
    <text evidence="3">The sequence shown here is derived from an EMBL/GenBank/DDBJ whole genome shotgun (WGS) entry which is preliminary data.</text>
</comment>
<dbReference type="OrthoDB" id="515422at2759"/>
<dbReference type="PROSITE" id="PS50800">
    <property type="entry name" value="SAP"/>
    <property type="match status" value="1"/>
</dbReference>
<feature type="compositionally biased region" description="Low complexity" evidence="1">
    <location>
        <begin position="528"/>
        <end position="537"/>
    </location>
</feature>
<sequence>MADAQGVALALEGAALGLATISLPLAAAGAAGAPAAQAEDECNGPPLLPAPLPPSFAALAAALAAVRALATPELPFAAVAGDATLRVVCQRAKVADVFKLLRSKQAALGVQLRDVKSCVSLTPPGAEELSGLAGAAVAAALRAHGWWQADEERLLGANPYEPAPDGATRACESVRLSVHVEPPAEPRQPPRLLLLVLPEVVEFRHPACRPDATLEGAELTLLPNLRPAMAVGARPADAATLATLRPLWAAHGHPLPAEVPTFVEVVLEDDPDAPTFPYPPCRLLGHGGLQCVASRRSAPGVQAVLARLRDDLAATPFKLLGQGLKVGAAFEWYPEGPPQQQRGRQAAAKEESPLPPPPLVFMTARQHEAAQKEQLQQTQAQQAQGVGTASQLPADQAGPFLGPKLDVAAWKAAAQVADADGKGAMPLLQARQRRQYAPPDPKLQAAFVEAKRLQAEAGRPAGAASATQHPTQAAAKPAGAVAAKLAPLALRQAAAAAAGGSVKPAAPVFKKIARAGASAAPKKAAAGAKRAAGAAKPPAAPKRPKAGAAAAATAPGAAPTAQGVPAAAEAAAPSAAKPAAARSKAHATTAAAAGGMGAAATAALASAATEAGTAAGAPAAKAPAKPRAKPAEIDLAAVTAKVQQLHAAGTLGKLTIPEMKAYLKSLRQPVGGKKGELEERVRQSLGGVAAAPAGA</sequence>
<protein>
    <recommendedName>
        <fullName evidence="2">SAP domain-containing protein</fullName>
    </recommendedName>
</protein>
<dbReference type="SUPFAM" id="SSF68906">
    <property type="entry name" value="SAP domain"/>
    <property type="match status" value="1"/>
</dbReference>
<dbReference type="InterPro" id="IPR036361">
    <property type="entry name" value="SAP_dom_sf"/>
</dbReference>
<keyword evidence="4" id="KW-1185">Reference proteome</keyword>
<feature type="region of interest" description="Disordered" evidence="1">
    <location>
        <begin position="334"/>
        <end position="358"/>
    </location>
</feature>
<dbReference type="InterPro" id="IPR003034">
    <property type="entry name" value="SAP_dom"/>
</dbReference>
<evidence type="ECO:0000256" key="1">
    <source>
        <dbReference type="SAM" id="MobiDB-lite"/>
    </source>
</evidence>
<name>A0A2P6VFP9_9CHLO</name>
<feature type="domain" description="SAP" evidence="2">
    <location>
        <begin position="651"/>
        <end position="685"/>
    </location>
</feature>
<accession>A0A2P6VFP9</accession>
<evidence type="ECO:0000313" key="3">
    <source>
        <dbReference type="EMBL" id="PSC72899.1"/>
    </source>
</evidence>
<dbReference type="AlphaFoldDB" id="A0A2P6VFP9"/>
<feature type="region of interest" description="Disordered" evidence="1">
    <location>
        <begin position="528"/>
        <end position="560"/>
    </location>
</feature>
<dbReference type="SMART" id="SM00513">
    <property type="entry name" value="SAP"/>
    <property type="match status" value="1"/>
</dbReference>
<dbReference type="Gene3D" id="1.10.720.30">
    <property type="entry name" value="SAP domain"/>
    <property type="match status" value="1"/>
</dbReference>
<evidence type="ECO:0000259" key="2">
    <source>
        <dbReference type="PROSITE" id="PS50800"/>
    </source>
</evidence>
<dbReference type="Proteomes" id="UP000239649">
    <property type="component" value="Unassembled WGS sequence"/>
</dbReference>
<evidence type="ECO:0000313" key="4">
    <source>
        <dbReference type="Proteomes" id="UP000239649"/>
    </source>
</evidence>
<feature type="compositionally biased region" description="Low complexity" evidence="1">
    <location>
        <begin position="546"/>
        <end position="560"/>
    </location>
</feature>